<gene>
    <name evidence="3" type="ORF">SDC9_49236</name>
</gene>
<evidence type="ECO:0000256" key="1">
    <source>
        <dbReference type="SAM" id="Phobius"/>
    </source>
</evidence>
<keyword evidence="1" id="KW-0812">Transmembrane</keyword>
<dbReference type="Pfam" id="PF00990">
    <property type="entry name" value="GGDEF"/>
    <property type="match status" value="1"/>
</dbReference>
<reference evidence="3" key="1">
    <citation type="submission" date="2019-08" db="EMBL/GenBank/DDBJ databases">
        <authorList>
            <person name="Kucharzyk K."/>
            <person name="Murdoch R.W."/>
            <person name="Higgins S."/>
            <person name="Loffler F."/>
        </authorList>
    </citation>
    <scope>NUCLEOTIDE SEQUENCE</scope>
</reference>
<keyword evidence="1" id="KW-1133">Transmembrane helix</keyword>
<name>A0A644WHC1_9ZZZZ</name>
<sequence length="177" mass="20303">MTLLQIVLLVAGGILSGAFVVLLIGRPYVFRLRRRLLTDPTSGLPNFEGFHRYMKRHPHEKFMLFLLDLDDFRRFNHLGYDCGDEVLKRFATKLSHELSGFAFCARYRLGDEFLVVAREYELDKVRKALEKINNEVVYKNDPVHFTFGVASVNSIDADGCNAIRIAHDILISKKVAQ</sequence>
<dbReference type="CDD" id="cd01949">
    <property type="entry name" value="GGDEF"/>
    <property type="match status" value="1"/>
</dbReference>
<proteinExistence type="predicted"/>
<dbReference type="SUPFAM" id="SSF55073">
    <property type="entry name" value="Nucleotide cyclase"/>
    <property type="match status" value="1"/>
</dbReference>
<dbReference type="InterPro" id="IPR043128">
    <property type="entry name" value="Rev_trsase/Diguanyl_cyclase"/>
</dbReference>
<dbReference type="PANTHER" id="PTHR45138">
    <property type="entry name" value="REGULATORY COMPONENTS OF SENSORY TRANSDUCTION SYSTEM"/>
    <property type="match status" value="1"/>
</dbReference>
<dbReference type="GO" id="GO:0052621">
    <property type="term" value="F:diguanylate cyclase activity"/>
    <property type="evidence" value="ECO:0007669"/>
    <property type="project" value="TreeGrafter"/>
</dbReference>
<dbReference type="InterPro" id="IPR000160">
    <property type="entry name" value="GGDEF_dom"/>
</dbReference>
<dbReference type="EMBL" id="VSSQ01000913">
    <property type="protein sequence ID" value="MPM02977.1"/>
    <property type="molecule type" value="Genomic_DNA"/>
</dbReference>
<dbReference type="InterPro" id="IPR050469">
    <property type="entry name" value="Diguanylate_Cyclase"/>
</dbReference>
<protein>
    <recommendedName>
        <fullName evidence="2">GGDEF domain-containing protein</fullName>
    </recommendedName>
</protein>
<dbReference type="PANTHER" id="PTHR45138:SF9">
    <property type="entry name" value="DIGUANYLATE CYCLASE DGCM-RELATED"/>
    <property type="match status" value="1"/>
</dbReference>
<dbReference type="PROSITE" id="PS50887">
    <property type="entry name" value="GGDEF"/>
    <property type="match status" value="1"/>
</dbReference>
<dbReference type="NCBIfam" id="TIGR00254">
    <property type="entry name" value="GGDEF"/>
    <property type="match status" value="1"/>
</dbReference>
<feature type="transmembrane region" description="Helical" evidence="1">
    <location>
        <begin position="6"/>
        <end position="25"/>
    </location>
</feature>
<organism evidence="3">
    <name type="scientific">bioreactor metagenome</name>
    <dbReference type="NCBI Taxonomy" id="1076179"/>
    <lineage>
        <taxon>unclassified sequences</taxon>
        <taxon>metagenomes</taxon>
        <taxon>ecological metagenomes</taxon>
    </lineage>
</organism>
<feature type="domain" description="GGDEF" evidence="2">
    <location>
        <begin position="60"/>
        <end position="177"/>
    </location>
</feature>
<comment type="caution">
    <text evidence="3">The sequence shown here is derived from an EMBL/GenBank/DDBJ whole genome shotgun (WGS) entry which is preliminary data.</text>
</comment>
<evidence type="ECO:0000313" key="3">
    <source>
        <dbReference type="EMBL" id="MPM02977.1"/>
    </source>
</evidence>
<dbReference type="Gene3D" id="3.30.70.270">
    <property type="match status" value="1"/>
</dbReference>
<dbReference type="SMART" id="SM00267">
    <property type="entry name" value="GGDEF"/>
    <property type="match status" value="1"/>
</dbReference>
<evidence type="ECO:0000259" key="2">
    <source>
        <dbReference type="PROSITE" id="PS50887"/>
    </source>
</evidence>
<dbReference type="AlphaFoldDB" id="A0A644WHC1"/>
<accession>A0A644WHC1</accession>
<keyword evidence="1" id="KW-0472">Membrane</keyword>
<dbReference type="InterPro" id="IPR029787">
    <property type="entry name" value="Nucleotide_cyclase"/>
</dbReference>